<dbReference type="Proteomes" id="UP000070168">
    <property type="component" value="Unassembled WGS sequence"/>
</dbReference>
<dbReference type="GeneID" id="63708612"/>
<evidence type="ECO:0000313" key="1">
    <source>
        <dbReference type="EMBL" id="KXG49631.1"/>
    </source>
</evidence>
<dbReference type="OrthoDB" id="10298904at2759"/>
<protein>
    <submittedName>
        <fullName evidence="1">Uncharacterized protein</fullName>
    </submittedName>
</protein>
<comment type="caution">
    <text evidence="1">The sequence shown here is derived from an EMBL/GenBank/DDBJ whole genome shotgun (WGS) entry which is preliminary data.</text>
</comment>
<dbReference type="AlphaFoldDB" id="A0A135LKW9"/>
<dbReference type="RefSeq" id="XP_040648167.1">
    <property type="nucleotide sequence ID" value="XM_040793312.1"/>
</dbReference>
<keyword evidence="2" id="KW-1185">Reference proteome</keyword>
<proteinExistence type="predicted"/>
<reference evidence="1 2" key="1">
    <citation type="journal article" date="2016" name="BMC Genomics">
        <title>Genome sequencing and secondary metabolism of the postharvest pathogen Penicillium griseofulvum.</title>
        <authorList>
            <person name="Banani H."/>
            <person name="Marcet-Houben M."/>
            <person name="Ballester A.R."/>
            <person name="Abbruscato P."/>
            <person name="Gonzalez-Candelas L."/>
            <person name="Gabaldon T."/>
            <person name="Spadaro D."/>
        </authorList>
    </citation>
    <scope>NUCLEOTIDE SEQUENCE [LARGE SCALE GENOMIC DNA]</scope>
    <source>
        <strain evidence="1 2">PG3</strain>
    </source>
</reference>
<name>A0A135LKW9_PENPA</name>
<sequence>MWDFDPVLHRDWGNLNVAGGKGHGGYAVRGFESFAVSVEVRLMTRLFEGRGLLYRKVREGERSSCRLMTQVALNLVDGCCESLEVEENLDEEIDPERNHLGREKSQGQSGTRVVATAPGDRNCGYWADMGALDHDLCFFLDRGLTLALSVSPCHGVHGLGQHSTGLSTPDSYGTPPCELRQRHLVQSGK</sequence>
<accession>A0A135LKW9</accession>
<gene>
    <name evidence="1" type="ORF">PGRI_055990</name>
</gene>
<organism evidence="1 2">
    <name type="scientific">Penicillium patulum</name>
    <name type="common">Penicillium griseofulvum</name>
    <dbReference type="NCBI Taxonomy" id="5078"/>
    <lineage>
        <taxon>Eukaryota</taxon>
        <taxon>Fungi</taxon>
        <taxon>Dikarya</taxon>
        <taxon>Ascomycota</taxon>
        <taxon>Pezizomycotina</taxon>
        <taxon>Eurotiomycetes</taxon>
        <taxon>Eurotiomycetidae</taxon>
        <taxon>Eurotiales</taxon>
        <taxon>Aspergillaceae</taxon>
        <taxon>Penicillium</taxon>
    </lineage>
</organism>
<evidence type="ECO:0000313" key="2">
    <source>
        <dbReference type="Proteomes" id="UP000070168"/>
    </source>
</evidence>
<dbReference type="EMBL" id="LHQR01000048">
    <property type="protein sequence ID" value="KXG49631.1"/>
    <property type="molecule type" value="Genomic_DNA"/>
</dbReference>